<reference evidence="2" key="1">
    <citation type="journal article" date="2022" name="Mol. Ecol. Resour.">
        <title>The genomes of chicory, endive, great burdock and yacon provide insights into Asteraceae palaeo-polyploidization history and plant inulin production.</title>
        <authorList>
            <person name="Fan W."/>
            <person name="Wang S."/>
            <person name="Wang H."/>
            <person name="Wang A."/>
            <person name="Jiang F."/>
            <person name="Liu H."/>
            <person name="Zhao H."/>
            <person name="Xu D."/>
            <person name="Zhang Y."/>
        </authorList>
    </citation>
    <scope>NUCLEOTIDE SEQUENCE [LARGE SCALE GENOMIC DNA]</scope>
    <source>
        <strain evidence="2">cv. Punajuju</strain>
    </source>
</reference>
<reference evidence="1 2" key="2">
    <citation type="journal article" date="2022" name="Mol. Ecol. Resour.">
        <title>The genomes of chicory, endive, great burdock and yacon provide insights into Asteraceae paleo-polyploidization history and plant inulin production.</title>
        <authorList>
            <person name="Fan W."/>
            <person name="Wang S."/>
            <person name="Wang H."/>
            <person name="Wang A."/>
            <person name="Jiang F."/>
            <person name="Liu H."/>
            <person name="Zhao H."/>
            <person name="Xu D."/>
            <person name="Zhang Y."/>
        </authorList>
    </citation>
    <scope>NUCLEOTIDE SEQUENCE [LARGE SCALE GENOMIC DNA]</scope>
    <source>
        <strain evidence="2">cv. Punajuju</strain>
        <tissue evidence="1">Leaves</tissue>
    </source>
</reference>
<comment type="caution">
    <text evidence="1">The sequence shown here is derived from an EMBL/GenBank/DDBJ whole genome shotgun (WGS) entry which is preliminary data.</text>
</comment>
<gene>
    <name evidence="1" type="ORF">L2E82_02964</name>
</gene>
<evidence type="ECO:0000313" key="1">
    <source>
        <dbReference type="EMBL" id="KAI3790146.1"/>
    </source>
</evidence>
<dbReference type="Proteomes" id="UP001055811">
    <property type="component" value="Linkage Group LG01"/>
</dbReference>
<proteinExistence type="predicted"/>
<name>A0ACB9H3P9_CICIN</name>
<dbReference type="EMBL" id="CM042009">
    <property type="protein sequence ID" value="KAI3790146.1"/>
    <property type="molecule type" value="Genomic_DNA"/>
</dbReference>
<evidence type="ECO:0000313" key="2">
    <source>
        <dbReference type="Proteomes" id="UP001055811"/>
    </source>
</evidence>
<organism evidence="1 2">
    <name type="scientific">Cichorium intybus</name>
    <name type="common">Chicory</name>
    <dbReference type="NCBI Taxonomy" id="13427"/>
    <lineage>
        <taxon>Eukaryota</taxon>
        <taxon>Viridiplantae</taxon>
        <taxon>Streptophyta</taxon>
        <taxon>Embryophyta</taxon>
        <taxon>Tracheophyta</taxon>
        <taxon>Spermatophyta</taxon>
        <taxon>Magnoliopsida</taxon>
        <taxon>eudicotyledons</taxon>
        <taxon>Gunneridae</taxon>
        <taxon>Pentapetalae</taxon>
        <taxon>asterids</taxon>
        <taxon>campanulids</taxon>
        <taxon>Asterales</taxon>
        <taxon>Asteraceae</taxon>
        <taxon>Cichorioideae</taxon>
        <taxon>Cichorieae</taxon>
        <taxon>Cichoriinae</taxon>
        <taxon>Cichorium</taxon>
    </lineage>
</organism>
<protein>
    <submittedName>
        <fullName evidence="1">Uncharacterized protein</fullName>
    </submittedName>
</protein>
<accession>A0ACB9H3P9</accession>
<keyword evidence="2" id="KW-1185">Reference proteome</keyword>
<sequence length="92" mass="9656">MKGLLFRQSSGSSYAESSLSGDCFLPSLSGATSSGAGDYDAYIHLPDVDDGEALRWELTKAGGGVVDGGIYSSLKSWTQQTEEGYQIGHLCA</sequence>